<evidence type="ECO:0000256" key="1">
    <source>
        <dbReference type="SAM" id="MobiDB-lite"/>
    </source>
</evidence>
<evidence type="ECO:0000313" key="2">
    <source>
        <dbReference type="EMBL" id="AZR59996.1"/>
    </source>
</evidence>
<organism evidence="2 3">
    <name type="scientific">Eikenella corrodens</name>
    <dbReference type="NCBI Taxonomy" id="539"/>
    <lineage>
        <taxon>Bacteria</taxon>
        <taxon>Pseudomonadati</taxon>
        <taxon>Pseudomonadota</taxon>
        <taxon>Betaproteobacteria</taxon>
        <taxon>Neisseriales</taxon>
        <taxon>Neisseriaceae</taxon>
        <taxon>Eikenella</taxon>
    </lineage>
</organism>
<dbReference type="InterPro" id="IPR025731">
    <property type="entry name" value="YecR-like"/>
</dbReference>
<sequence length="109" mass="12131">MRHPKSWTAIGGSRADGVVRLSIEEGEMEKATYSEEQGRQLAAQRCRSWGYDSAEAFGGTTSQCVRYGGVIVPCSLTRYTREYQCTSNAANRNPQQNQPDSVQELRPVN</sequence>
<accession>A0A3S9SKE2</accession>
<dbReference type="Pfam" id="PF13992">
    <property type="entry name" value="YecR"/>
    <property type="match status" value="1"/>
</dbReference>
<dbReference type="Proteomes" id="UP000282435">
    <property type="component" value="Chromosome"/>
</dbReference>
<feature type="compositionally biased region" description="Low complexity" evidence="1">
    <location>
        <begin position="88"/>
        <end position="99"/>
    </location>
</feature>
<proteinExistence type="predicted"/>
<dbReference type="AlphaFoldDB" id="A0A3S9SKE2"/>
<dbReference type="OrthoDB" id="8607336at2"/>
<feature type="region of interest" description="Disordered" evidence="1">
    <location>
        <begin position="88"/>
        <end position="109"/>
    </location>
</feature>
<name>A0A3S9SKE2_EIKCO</name>
<protein>
    <submittedName>
        <fullName evidence="2">Uncharacterized protein</fullName>
    </submittedName>
</protein>
<dbReference type="EMBL" id="CP034670">
    <property type="protein sequence ID" value="AZR59996.1"/>
    <property type="molecule type" value="Genomic_DNA"/>
</dbReference>
<reference evidence="2 3" key="1">
    <citation type="submission" date="2018-12" db="EMBL/GenBank/DDBJ databases">
        <title>Genome sequencing of Eikenella corrodens KCOM 3110 (= JS217).</title>
        <authorList>
            <person name="Koo J.-K."/>
            <person name="Park S.-N."/>
            <person name="Lim Y.K."/>
        </authorList>
    </citation>
    <scope>NUCLEOTIDE SEQUENCE [LARGE SCALE GENOMIC DNA]</scope>
    <source>
        <strain evidence="2 3">KCOM 3110</strain>
    </source>
</reference>
<evidence type="ECO:0000313" key="3">
    <source>
        <dbReference type="Proteomes" id="UP000282435"/>
    </source>
</evidence>
<gene>
    <name evidence="2" type="ORF">ELB75_08140</name>
</gene>